<evidence type="ECO:0000256" key="10">
    <source>
        <dbReference type="ARBA" id="ARBA00023239"/>
    </source>
</evidence>
<evidence type="ECO:0000256" key="8">
    <source>
        <dbReference type="ARBA" id="ARBA00023125"/>
    </source>
</evidence>
<evidence type="ECO:0000256" key="13">
    <source>
        <dbReference type="PROSITE-ProRule" id="PRU00391"/>
    </source>
</evidence>
<evidence type="ECO:0000256" key="2">
    <source>
        <dbReference type="ARBA" id="ARBA00009409"/>
    </source>
</evidence>
<dbReference type="InterPro" id="IPR035937">
    <property type="entry name" value="FPG_N"/>
</dbReference>
<keyword evidence="7" id="KW-0862">Zinc</keyword>
<keyword evidence="17" id="KW-1185">Reference proteome</keyword>
<dbReference type="GO" id="GO:0016829">
    <property type="term" value="F:lyase activity"/>
    <property type="evidence" value="ECO:0007669"/>
    <property type="project" value="UniProtKB-KW"/>
</dbReference>
<protein>
    <submittedName>
        <fullName evidence="16">Endonuclease</fullName>
    </submittedName>
</protein>
<dbReference type="InterPro" id="IPR010979">
    <property type="entry name" value="Ribosomal_uS13-like_H2TH"/>
</dbReference>
<dbReference type="InterPro" id="IPR000214">
    <property type="entry name" value="Znf_DNA_glyclase/AP_lyase"/>
</dbReference>
<name>A0A9N8J248_9FLAO</name>
<gene>
    <name evidence="16" type="ORF">FLAPXU55_02495</name>
</gene>
<dbReference type="GO" id="GO:0003906">
    <property type="term" value="F:DNA-(apurinic or apyrimidinic site) endonuclease activity"/>
    <property type="evidence" value="ECO:0007669"/>
    <property type="project" value="InterPro"/>
</dbReference>
<dbReference type="SUPFAM" id="SSF81624">
    <property type="entry name" value="N-terminal domain of MutM-like DNA repair proteins"/>
    <property type="match status" value="1"/>
</dbReference>
<reference evidence="16 17" key="1">
    <citation type="submission" date="2020-06" db="EMBL/GenBank/DDBJ databases">
        <authorList>
            <person name="Criscuolo A."/>
        </authorList>
    </citation>
    <scope>NUCLEOTIDE SEQUENCE [LARGE SCALE GENOMIC DNA]</scope>
    <source>
        <strain evidence="16">PXU-55</strain>
    </source>
</reference>
<comment type="catalytic activity">
    <reaction evidence="1">
        <text>Hydrolysis of DNA containing ring-opened 7-methylguanine residues, releasing 2,6-diamino-4-hydroxy-5-(N-methyl)formamidopyrimidine.</text>
        <dbReference type="EC" id="3.2.2.23"/>
    </reaction>
</comment>
<dbReference type="SMART" id="SM01232">
    <property type="entry name" value="H2TH"/>
    <property type="match status" value="1"/>
</dbReference>
<dbReference type="Pfam" id="PF01149">
    <property type="entry name" value="Fapy_DNA_glyco"/>
    <property type="match status" value="1"/>
</dbReference>
<evidence type="ECO:0000256" key="1">
    <source>
        <dbReference type="ARBA" id="ARBA00001668"/>
    </source>
</evidence>
<keyword evidence="4" id="KW-0227">DNA damage</keyword>
<keyword evidence="9" id="KW-0234">DNA repair</keyword>
<dbReference type="InterPro" id="IPR015886">
    <property type="entry name" value="H2TH_FPG"/>
</dbReference>
<dbReference type="RefSeq" id="WP_180857947.1">
    <property type="nucleotide sequence ID" value="NZ_CAIJDE010000043.1"/>
</dbReference>
<proteinExistence type="inferred from homology"/>
<keyword evidence="3" id="KW-0479">Metal-binding</keyword>
<accession>A0A9N8J248</accession>
<evidence type="ECO:0000256" key="3">
    <source>
        <dbReference type="ARBA" id="ARBA00022723"/>
    </source>
</evidence>
<evidence type="ECO:0000256" key="12">
    <source>
        <dbReference type="ARBA" id="ARBA00023295"/>
    </source>
</evidence>
<dbReference type="PANTHER" id="PTHR22993">
    <property type="entry name" value="FORMAMIDOPYRIMIDINE-DNA GLYCOSYLASE"/>
    <property type="match status" value="1"/>
</dbReference>
<sequence length="243" mass="28423">MPEGPSILILKEEVHQFAGKKVIEVSGNASIDLERLRDKTLLSFKTWGKHFLICFEDFTVKIHLMMFGTYRINEKKDSAPRLHLGFSSGEINFYTCSVKILEGQINQYYDWSADVLNENWDPKKAKRSLDKIPNEMICDAVLDQNIFSGVGNIIKNEVLYRCFIHPESLVGKIPPEKLDELIAECSIYSFEFLYWKKKFELKKHWLAYSQKECKRCNLPIIKEPTGKKNRRSFYCNNCQQLHK</sequence>
<feature type="domain" description="Formamidopyrimidine-DNA glycosylase catalytic" evidence="15">
    <location>
        <begin position="2"/>
        <end position="101"/>
    </location>
</feature>
<keyword evidence="5 13" id="KW-0863">Zinc-finger</keyword>
<dbReference type="AlphaFoldDB" id="A0A9N8J248"/>
<evidence type="ECO:0000256" key="11">
    <source>
        <dbReference type="ARBA" id="ARBA00023268"/>
    </source>
</evidence>
<keyword evidence="11" id="KW-0511">Multifunctional enzyme</keyword>
<dbReference type="GO" id="GO:0008534">
    <property type="term" value="F:oxidized purine nucleobase lesion DNA N-glycosylase activity"/>
    <property type="evidence" value="ECO:0007669"/>
    <property type="project" value="UniProtKB-EC"/>
</dbReference>
<dbReference type="Gene3D" id="3.20.190.10">
    <property type="entry name" value="MutM-like, N-terminal"/>
    <property type="match status" value="1"/>
</dbReference>
<keyword evidence="8" id="KW-0238">DNA-binding</keyword>
<dbReference type="PANTHER" id="PTHR22993:SF9">
    <property type="entry name" value="FORMAMIDOPYRIMIDINE-DNA GLYCOSYLASE"/>
    <property type="match status" value="1"/>
</dbReference>
<evidence type="ECO:0000256" key="4">
    <source>
        <dbReference type="ARBA" id="ARBA00022763"/>
    </source>
</evidence>
<keyword evidence="12" id="KW-0326">Glycosidase</keyword>
<dbReference type="SUPFAM" id="SSF46946">
    <property type="entry name" value="S13-like H2TH domain"/>
    <property type="match status" value="1"/>
</dbReference>
<keyword evidence="16" id="KW-0540">Nuclease</keyword>
<dbReference type="Gene3D" id="1.10.8.50">
    <property type="match status" value="1"/>
</dbReference>
<comment type="caution">
    <text evidence="16">The sequence shown here is derived from an EMBL/GenBank/DDBJ whole genome shotgun (WGS) entry which is preliminary data.</text>
</comment>
<keyword evidence="6" id="KW-0378">Hydrolase</keyword>
<evidence type="ECO:0000259" key="15">
    <source>
        <dbReference type="PROSITE" id="PS51068"/>
    </source>
</evidence>
<evidence type="ECO:0000256" key="6">
    <source>
        <dbReference type="ARBA" id="ARBA00022801"/>
    </source>
</evidence>
<dbReference type="PROSITE" id="PS51068">
    <property type="entry name" value="FPG_CAT"/>
    <property type="match status" value="1"/>
</dbReference>
<organism evidence="16 17">
    <name type="scientific">Flavobacterium panici</name>
    <dbReference type="NCBI Taxonomy" id="2654843"/>
    <lineage>
        <taxon>Bacteria</taxon>
        <taxon>Pseudomonadati</taxon>
        <taxon>Bacteroidota</taxon>
        <taxon>Flavobacteriia</taxon>
        <taxon>Flavobacteriales</taxon>
        <taxon>Flavobacteriaceae</taxon>
        <taxon>Flavobacterium</taxon>
    </lineage>
</organism>
<dbReference type="Pfam" id="PF06831">
    <property type="entry name" value="H2TH"/>
    <property type="match status" value="1"/>
</dbReference>
<dbReference type="GO" id="GO:0008270">
    <property type="term" value="F:zinc ion binding"/>
    <property type="evidence" value="ECO:0007669"/>
    <property type="project" value="UniProtKB-KW"/>
</dbReference>
<dbReference type="PROSITE" id="PS51066">
    <property type="entry name" value="ZF_FPG_2"/>
    <property type="match status" value="1"/>
</dbReference>
<evidence type="ECO:0000313" key="17">
    <source>
        <dbReference type="Proteomes" id="UP000533639"/>
    </source>
</evidence>
<feature type="domain" description="FPG-type" evidence="14">
    <location>
        <begin position="206"/>
        <end position="240"/>
    </location>
</feature>
<dbReference type="InterPro" id="IPR012319">
    <property type="entry name" value="FPG_cat"/>
</dbReference>
<keyword evidence="16" id="KW-0255">Endonuclease</keyword>
<evidence type="ECO:0000256" key="9">
    <source>
        <dbReference type="ARBA" id="ARBA00023204"/>
    </source>
</evidence>
<dbReference type="EMBL" id="CAIJDE010000043">
    <property type="protein sequence ID" value="CAC9974798.1"/>
    <property type="molecule type" value="Genomic_DNA"/>
</dbReference>
<evidence type="ECO:0000259" key="14">
    <source>
        <dbReference type="PROSITE" id="PS51066"/>
    </source>
</evidence>
<keyword evidence="10" id="KW-0456">Lyase</keyword>
<dbReference type="Proteomes" id="UP000533639">
    <property type="component" value="Unassembled WGS sequence"/>
</dbReference>
<comment type="similarity">
    <text evidence="2">Belongs to the FPG family.</text>
</comment>
<dbReference type="CDD" id="cd08974">
    <property type="entry name" value="BaFpgNei_N_2"/>
    <property type="match status" value="1"/>
</dbReference>
<dbReference type="GO" id="GO:0006284">
    <property type="term" value="P:base-excision repair"/>
    <property type="evidence" value="ECO:0007669"/>
    <property type="project" value="InterPro"/>
</dbReference>
<evidence type="ECO:0000256" key="7">
    <source>
        <dbReference type="ARBA" id="ARBA00022833"/>
    </source>
</evidence>
<evidence type="ECO:0000256" key="5">
    <source>
        <dbReference type="ARBA" id="ARBA00022771"/>
    </source>
</evidence>
<dbReference type="SMART" id="SM00898">
    <property type="entry name" value="Fapy_DNA_glyco"/>
    <property type="match status" value="1"/>
</dbReference>
<dbReference type="GO" id="GO:0003684">
    <property type="term" value="F:damaged DNA binding"/>
    <property type="evidence" value="ECO:0007669"/>
    <property type="project" value="InterPro"/>
</dbReference>
<evidence type="ECO:0000313" key="16">
    <source>
        <dbReference type="EMBL" id="CAC9974798.1"/>
    </source>
</evidence>